<name>A0A1W6WZZ6_BACTU</name>
<dbReference type="Proteomes" id="UP000194143">
    <property type="component" value="Plasmid poh4"/>
</dbReference>
<sequence>MFYQIIEKVAVNYGCLLFLNQRFEKRGVLMAQCIKQTGPTCGIYAFINGMYHINQKKDVSKEQADKMVYSFLEANIVKDDSNIKTGTTFVGEFFDFESYISFLNKIKNTFIYKNIDYDIKIKDVNYLDDISVIEDIQKQNCFVLFSIATPISWWNPIKLYRFLKKGSMISHWIPLYGYDNKENKFIVANSSSGKIKGFSLKTLAKKNKRLKSTTFYWKYYKRSKKRFTFKKNPIEDLVQAQLKSKKDFLDKGILIPKINHTSGKIVIVKKIEK</sequence>
<organism evidence="1 2">
    <name type="scientific">Bacillus thuringiensis</name>
    <dbReference type="NCBI Taxonomy" id="1428"/>
    <lineage>
        <taxon>Bacteria</taxon>
        <taxon>Bacillati</taxon>
        <taxon>Bacillota</taxon>
        <taxon>Bacilli</taxon>
        <taxon>Bacillales</taxon>
        <taxon>Bacillaceae</taxon>
        <taxon>Bacillus</taxon>
        <taxon>Bacillus cereus group</taxon>
    </lineage>
</organism>
<proteinExistence type="predicted"/>
<accession>A0A1W6WZZ6</accession>
<protein>
    <submittedName>
        <fullName evidence="1">Uncharacterized protein</fullName>
    </submittedName>
</protein>
<gene>
    <name evidence="1" type="ORF">CAB88_32830</name>
</gene>
<dbReference type="AlphaFoldDB" id="A0A1W6WZZ6"/>
<keyword evidence="1" id="KW-0614">Plasmid</keyword>
<reference evidence="1 2" key="1">
    <citation type="submission" date="2017-04" db="EMBL/GenBank/DDBJ databases">
        <title>Complete Genome Sequence of Bacillus thuringiensis type Strain ATCC 10792.</title>
        <authorList>
            <person name="Oh D.-H."/>
            <person name="Park B.-J."/>
            <person name="Shuai W."/>
            <person name="Chelliah R."/>
        </authorList>
    </citation>
    <scope>NUCLEOTIDE SEQUENCE [LARGE SCALE GENOMIC DNA]</scope>
    <source>
        <strain evidence="1 2">ATCC 10792</strain>
        <plasmid evidence="1 2">poh4</plasmid>
    </source>
</reference>
<keyword evidence="2" id="KW-1185">Reference proteome</keyword>
<evidence type="ECO:0000313" key="1">
    <source>
        <dbReference type="EMBL" id="ARP61783.1"/>
    </source>
</evidence>
<dbReference type="EMBL" id="CP021065">
    <property type="protein sequence ID" value="ARP61783.1"/>
    <property type="molecule type" value="Genomic_DNA"/>
</dbReference>
<geneLocation type="plasmid" evidence="1 2">
    <name>poh4</name>
</geneLocation>
<evidence type="ECO:0000313" key="2">
    <source>
        <dbReference type="Proteomes" id="UP000194143"/>
    </source>
</evidence>